<dbReference type="PANTHER" id="PTHR12480:SF35">
    <property type="entry name" value="TRANSCRIPTION FACTOR JUMONJI, JMJC DOMAIN-CONTAINING PROTEIN"/>
    <property type="match status" value="1"/>
</dbReference>
<organism evidence="2 3">
    <name type="scientific">Cymbomonas tetramitiformis</name>
    <dbReference type="NCBI Taxonomy" id="36881"/>
    <lineage>
        <taxon>Eukaryota</taxon>
        <taxon>Viridiplantae</taxon>
        <taxon>Chlorophyta</taxon>
        <taxon>Pyramimonadophyceae</taxon>
        <taxon>Pyramimonadales</taxon>
        <taxon>Pyramimonadaceae</taxon>
        <taxon>Cymbomonas</taxon>
    </lineage>
</organism>
<dbReference type="AlphaFoldDB" id="A0AAE0KP09"/>
<evidence type="ECO:0000313" key="2">
    <source>
        <dbReference type="EMBL" id="KAK3255452.1"/>
    </source>
</evidence>
<dbReference type="GO" id="GO:0005737">
    <property type="term" value="C:cytoplasm"/>
    <property type="evidence" value="ECO:0007669"/>
    <property type="project" value="TreeGrafter"/>
</dbReference>
<sequence length="401" mass="44517">MAVAKLVVFMAFCESEGRQWPPAMEATVQAADEAETELLGACAYVVFAFGTLARPGTGVSMLREHINITGGTVSVFLHKEKGRKHLRLKAAAHHPRSGLVRLLQHWQQKPCTLLHIRFLEPPSIAVGELFGWHPGRGVVREERAETLIDLNIDGAKSLLMEEPDRPRARVGQHLFAKEALISRLGTLMVQSNQVPYAKGFGAHLGPIMTLQDYVKHWENDTHEERGEHLATPPGYVFQSLDPDRNPVMNRTMQPPLMPAKYQVHAYQWSIGPRGAGAHYHMHDAAWSALIYGQKLWTLLPPSQGLVSNVPSIRMHQQASPGAGHGAAATRSQRVGPLRCSQRAGDLIYVPDLWAHSVLNIRASVGMAYELELPKQFRVQPSLLLSEENCKCMERHPGVLCP</sequence>
<name>A0AAE0KP09_9CHLO</name>
<reference evidence="2 3" key="1">
    <citation type="journal article" date="2015" name="Genome Biol. Evol.">
        <title>Comparative Genomics of a Bacterivorous Green Alga Reveals Evolutionary Causalities and Consequences of Phago-Mixotrophic Mode of Nutrition.</title>
        <authorList>
            <person name="Burns J.A."/>
            <person name="Paasch A."/>
            <person name="Narechania A."/>
            <person name="Kim E."/>
        </authorList>
    </citation>
    <scope>NUCLEOTIDE SEQUENCE [LARGE SCALE GENOMIC DNA]</scope>
    <source>
        <strain evidence="2 3">PLY_AMNH</strain>
    </source>
</reference>
<keyword evidence="3" id="KW-1185">Reference proteome</keyword>
<proteinExistence type="predicted"/>
<dbReference type="EMBL" id="LGRX02022587">
    <property type="protein sequence ID" value="KAK3255452.1"/>
    <property type="molecule type" value="Genomic_DNA"/>
</dbReference>
<dbReference type="InterPro" id="IPR003347">
    <property type="entry name" value="JmjC_dom"/>
</dbReference>
<evidence type="ECO:0000313" key="3">
    <source>
        <dbReference type="Proteomes" id="UP001190700"/>
    </source>
</evidence>
<evidence type="ECO:0000259" key="1">
    <source>
        <dbReference type="PROSITE" id="PS51184"/>
    </source>
</evidence>
<gene>
    <name evidence="2" type="ORF">CYMTET_35364</name>
</gene>
<comment type="caution">
    <text evidence="2">The sequence shown here is derived from an EMBL/GenBank/DDBJ whole genome shotgun (WGS) entry which is preliminary data.</text>
</comment>
<dbReference type="PROSITE" id="PS51184">
    <property type="entry name" value="JMJC"/>
    <property type="match status" value="1"/>
</dbReference>
<protein>
    <recommendedName>
        <fullName evidence="1">JmjC domain-containing protein</fullName>
    </recommendedName>
</protein>
<dbReference type="SUPFAM" id="SSF51197">
    <property type="entry name" value="Clavaminate synthase-like"/>
    <property type="match status" value="1"/>
</dbReference>
<dbReference type="Proteomes" id="UP001190700">
    <property type="component" value="Unassembled WGS sequence"/>
</dbReference>
<accession>A0AAE0KP09</accession>
<dbReference type="Gene3D" id="2.60.120.650">
    <property type="entry name" value="Cupin"/>
    <property type="match status" value="1"/>
</dbReference>
<dbReference type="PANTHER" id="PTHR12480">
    <property type="entry name" value="ARGININE DEMETHYLASE AND LYSYL-HYDROXYLASE JMJD"/>
    <property type="match status" value="1"/>
</dbReference>
<dbReference type="InterPro" id="IPR050910">
    <property type="entry name" value="JMJD6_ArgDemeth/LysHydrox"/>
</dbReference>
<feature type="domain" description="JmjC" evidence="1">
    <location>
        <begin position="220"/>
        <end position="387"/>
    </location>
</feature>